<keyword evidence="2" id="KW-1185">Reference proteome</keyword>
<organism evidence="1 2">
    <name type="scientific">Dehalogenimonas etheniformans</name>
    <dbReference type="NCBI Taxonomy" id="1536648"/>
    <lineage>
        <taxon>Bacteria</taxon>
        <taxon>Bacillati</taxon>
        <taxon>Chloroflexota</taxon>
        <taxon>Dehalococcoidia</taxon>
        <taxon>Dehalococcoidales</taxon>
        <taxon>Dehalococcoidaceae</taxon>
        <taxon>Dehalogenimonas</taxon>
    </lineage>
</organism>
<protein>
    <recommendedName>
        <fullName evidence="3">ParB/Sulfiredoxin domain-containing protein</fullName>
    </recommendedName>
</protein>
<reference evidence="1 2" key="1">
    <citation type="journal article" date="2017" name="ISME J.">
        <title>Grape pomace compost harbors organohalide-respiring Dehalogenimonas species with novel reductive dehalogenase genes.</title>
        <authorList>
            <person name="Yang Y."/>
            <person name="Higgins S.A."/>
            <person name="Yan J."/>
            <person name="Simsir B."/>
            <person name="Chourey K."/>
            <person name="Iyer R."/>
            <person name="Hettich R.L."/>
            <person name="Baldwin B."/>
            <person name="Ogles D.M."/>
            <person name="Loffler F.E."/>
        </authorList>
    </citation>
    <scope>NUCLEOTIDE SEQUENCE [LARGE SCALE GENOMIC DNA]</scope>
    <source>
        <strain evidence="1 2">GP</strain>
    </source>
</reference>
<accession>A0A2P5P812</accession>
<name>A0A2P5P812_9CHLR</name>
<dbReference type="OrthoDB" id="3176965at2"/>
<proteinExistence type="predicted"/>
<evidence type="ECO:0000313" key="1">
    <source>
        <dbReference type="EMBL" id="PPD58431.1"/>
    </source>
</evidence>
<gene>
    <name evidence="1" type="ORF">JP09_004105</name>
</gene>
<comment type="caution">
    <text evidence="1">The sequence shown here is derived from an EMBL/GenBank/DDBJ whole genome shotgun (WGS) entry which is preliminary data.</text>
</comment>
<sequence length="336" mass="37050">MLNGNWIDKKTGANTFEDREYFLQLVEDLRVRGQERPGVVLENGGVMGGNRRLAALITLFGEQSEPKFQRFEGFIVPGNMDAVDRWRLEMSAQIGATRLTRDYKAVNRLAKIKQGVELLEAKAGSTEDAAIKGVAVDWGTKPENIRTELLTYSAMLQWLEFTGYPGELWRADKLTEIFTEIPGIFDAARKIGMPLADQSRLKRIVFSLISNKAADYRLLRAIRNAIGSGKKGVNGTPTAINLLLSAAPNVDALTTPPTHETEDAAEELADRFRADVESKKAQRTPLVLAQTAETNLESLGNLILKLQIPADKKTAIIQSIQNCSKLAAEALSRLKG</sequence>
<dbReference type="EMBL" id="JQAN02000007">
    <property type="protein sequence ID" value="PPD58431.1"/>
    <property type="molecule type" value="Genomic_DNA"/>
</dbReference>
<dbReference type="AlphaFoldDB" id="A0A2P5P812"/>
<evidence type="ECO:0008006" key="3">
    <source>
        <dbReference type="Google" id="ProtNLM"/>
    </source>
</evidence>
<evidence type="ECO:0000313" key="2">
    <source>
        <dbReference type="Proteomes" id="UP000235653"/>
    </source>
</evidence>
<dbReference type="Proteomes" id="UP000235653">
    <property type="component" value="Unassembled WGS sequence"/>
</dbReference>